<evidence type="ECO:0000256" key="8">
    <source>
        <dbReference type="ARBA" id="ARBA00022927"/>
    </source>
</evidence>
<evidence type="ECO:0000256" key="3">
    <source>
        <dbReference type="ARBA" id="ARBA00021622"/>
    </source>
</evidence>
<dbReference type="SUPFAM" id="SSF160544">
    <property type="entry name" value="EscU C-terminal domain-like"/>
    <property type="match status" value="1"/>
</dbReference>
<dbReference type="PRINTS" id="PR00950">
    <property type="entry name" value="TYPE3IMSPROT"/>
</dbReference>
<feature type="transmembrane region" description="Helical" evidence="14">
    <location>
        <begin position="31"/>
        <end position="52"/>
    </location>
</feature>
<evidence type="ECO:0000256" key="11">
    <source>
        <dbReference type="ARBA" id="ARBA00023225"/>
    </source>
</evidence>
<reference evidence="15 16" key="1">
    <citation type="submission" date="2020-10" db="EMBL/GenBank/DDBJ databases">
        <title>Complete genome sequence of Paludibaculum fermentans P105T, a facultatively anaerobic acidobacterium capable of dissimilatory Fe(III) reduction.</title>
        <authorList>
            <person name="Dedysh S.N."/>
            <person name="Beletsky A.V."/>
            <person name="Kulichevskaya I.S."/>
            <person name="Mardanov A.V."/>
            <person name="Ravin N.V."/>
        </authorList>
    </citation>
    <scope>NUCLEOTIDE SEQUENCE [LARGE SCALE GENOMIC DNA]</scope>
    <source>
        <strain evidence="15 16">P105</strain>
    </source>
</reference>
<dbReference type="Gene3D" id="3.40.1690.10">
    <property type="entry name" value="secretion proteins EscU"/>
    <property type="match status" value="1"/>
</dbReference>
<keyword evidence="9 14" id="KW-1133">Transmembrane helix</keyword>
<name>A0A7S7SK71_PALFE</name>
<evidence type="ECO:0000256" key="13">
    <source>
        <dbReference type="SAM" id="MobiDB-lite"/>
    </source>
</evidence>
<dbReference type="FunFam" id="3.40.1690.10:FF:000001">
    <property type="entry name" value="Flagellar biosynthetic protein FlhB"/>
    <property type="match status" value="1"/>
</dbReference>
<evidence type="ECO:0000256" key="14">
    <source>
        <dbReference type="SAM" id="Phobius"/>
    </source>
</evidence>
<dbReference type="GO" id="GO:0044781">
    <property type="term" value="P:bacterial-type flagellum organization"/>
    <property type="evidence" value="ECO:0007669"/>
    <property type="project" value="UniProtKB-KW"/>
</dbReference>
<dbReference type="RefSeq" id="WP_194450500.1">
    <property type="nucleotide sequence ID" value="NZ_CP063849.1"/>
</dbReference>
<evidence type="ECO:0000256" key="7">
    <source>
        <dbReference type="ARBA" id="ARBA00022795"/>
    </source>
</evidence>
<accession>A0A7S7SK71</accession>
<keyword evidence="10 14" id="KW-0472">Membrane</keyword>
<feature type="transmembrane region" description="Helical" evidence="14">
    <location>
        <begin position="91"/>
        <end position="116"/>
    </location>
</feature>
<evidence type="ECO:0000313" key="15">
    <source>
        <dbReference type="EMBL" id="QOY88837.1"/>
    </source>
</evidence>
<gene>
    <name evidence="15" type="ORF">IRI77_02435</name>
</gene>
<organism evidence="15 16">
    <name type="scientific">Paludibaculum fermentans</name>
    <dbReference type="NCBI Taxonomy" id="1473598"/>
    <lineage>
        <taxon>Bacteria</taxon>
        <taxon>Pseudomonadati</taxon>
        <taxon>Acidobacteriota</taxon>
        <taxon>Terriglobia</taxon>
        <taxon>Bryobacterales</taxon>
        <taxon>Bryobacteraceae</taxon>
        <taxon>Paludibaculum</taxon>
    </lineage>
</organism>
<dbReference type="GO" id="GO:0005886">
    <property type="term" value="C:plasma membrane"/>
    <property type="evidence" value="ECO:0007669"/>
    <property type="project" value="UniProtKB-SubCell"/>
</dbReference>
<dbReference type="InterPro" id="IPR029025">
    <property type="entry name" value="T3SS_substrate_exporter_C"/>
</dbReference>
<dbReference type="KEGG" id="pfer:IRI77_02435"/>
<keyword evidence="4" id="KW-0813">Transport</keyword>
<dbReference type="PANTHER" id="PTHR30531">
    <property type="entry name" value="FLAGELLAR BIOSYNTHETIC PROTEIN FLHB"/>
    <property type="match status" value="1"/>
</dbReference>
<sequence length="352" mass="39458">MADKSQQTEQPTQRRKVKAREEGQWVSSRDFISSLQFVAFLMLTGAYGAVWFRECRETLAQHLSGVAQQAITIETVQNIFIFLMARNVKPLLVMGGAMVLATVGFHMASTGGGFSFKRMAPSASKFNPAKKLKDTYSQSFMSALSALALLIVFIGALYWLIDTRLQSVILLSMTDFEAGLSAVAKMSLDLLWKGASILFVMGVIDFARQFKRHVQSLRMSKQEIKDEMKETDGNPLIKMRIRRLQRELRRNRMMKDVETATAVVVNPTHYAVALLYEHGKSSAPRVVAKGRGFIALKIKAIAKEHGVPIVENPPLARTIYKAVKISQEIPPALYRAVAEVLAYVHRVRNSMY</sequence>
<comment type="similarity">
    <text evidence="2">Belongs to the type III secretion exporter family.</text>
</comment>
<keyword evidence="5" id="KW-1003">Cell membrane</keyword>
<evidence type="ECO:0000256" key="4">
    <source>
        <dbReference type="ARBA" id="ARBA00022448"/>
    </source>
</evidence>
<feature type="region of interest" description="Disordered" evidence="13">
    <location>
        <begin position="1"/>
        <end position="21"/>
    </location>
</feature>
<dbReference type="Proteomes" id="UP000593892">
    <property type="component" value="Chromosome"/>
</dbReference>
<feature type="transmembrane region" description="Helical" evidence="14">
    <location>
        <begin position="140"/>
        <end position="161"/>
    </location>
</feature>
<dbReference type="EMBL" id="CP063849">
    <property type="protein sequence ID" value="QOY88837.1"/>
    <property type="molecule type" value="Genomic_DNA"/>
</dbReference>
<evidence type="ECO:0000256" key="2">
    <source>
        <dbReference type="ARBA" id="ARBA00010690"/>
    </source>
</evidence>
<evidence type="ECO:0000256" key="9">
    <source>
        <dbReference type="ARBA" id="ARBA00022989"/>
    </source>
</evidence>
<keyword evidence="6 14" id="KW-0812">Transmembrane</keyword>
<dbReference type="GO" id="GO:0009306">
    <property type="term" value="P:protein secretion"/>
    <property type="evidence" value="ECO:0007669"/>
    <property type="project" value="InterPro"/>
</dbReference>
<evidence type="ECO:0000256" key="6">
    <source>
        <dbReference type="ARBA" id="ARBA00022692"/>
    </source>
</evidence>
<evidence type="ECO:0000256" key="1">
    <source>
        <dbReference type="ARBA" id="ARBA00004651"/>
    </source>
</evidence>
<evidence type="ECO:0000256" key="5">
    <source>
        <dbReference type="ARBA" id="ARBA00022475"/>
    </source>
</evidence>
<keyword evidence="11" id="KW-1006">Bacterial flagellum protein export</keyword>
<evidence type="ECO:0000256" key="10">
    <source>
        <dbReference type="ARBA" id="ARBA00023136"/>
    </source>
</evidence>
<protein>
    <recommendedName>
        <fullName evidence="3">Flagellar biosynthetic protein FlhB</fullName>
    </recommendedName>
</protein>
<feature type="compositionally biased region" description="Polar residues" evidence="13">
    <location>
        <begin position="1"/>
        <end position="11"/>
    </location>
</feature>
<keyword evidence="16" id="KW-1185">Reference proteome</keyword>
<evidence type="ECO:0000256" key="12">
    <source>
        <dbReference type="ARBA" id="ARBA00025078"/>
    </source>
</evidence>
<keyword evidence="7" id="KW-1005">Bacterial flagellum biogenesis</keyword>
<comment type="subcellular location">
    <subcellularLocation>
        <location evidence="1">Cell membrane</location>
        <topology evidence="1">Multi-pass membrane protein</topology>
    </subcellularLocation>
</comment>
<dbReference type="PANTHER" id="PTHR30531:SF12">
    <property type="entry name" value="FLAGELLAR BIOSYNTHETIC PROTEIN FLHB"/>
    <property type="match status" value="1"/>
</dbReference>
<comment type="function">
    <text evidence="12">Required for formation of the rod structure in the basal body of the flagellar apparatus. Together with FliI and FliH, may constitute the export apparatus of flagellin.</text>
</comment>
<dbReference type="InterPro" id="IPR006135">
    <property type="entry name" value="T3SS_substrate_exporter"/>
</dbReference>
<proteinExistence type="inferred from homology"/>
<keyword evidence="8" id="KW-0653">Protein transport</keyword>
<dbReference type="Pfam" id="PF01312">
    <property type="entry name" value="Bac_export_2"/>
    <property type="match status" value="1"/>
</dbReference>
<dbReference type="AlphaFoldDB" id="A0A7S7SK71"/>
<evidence type="ECO:0000313" key="16">
    <source>
        <dbReference type="Proteomes" id="UP000593892"/>
    </source>
</evidence>